<dbReference type="PROSITE" id="PS51257">
    <property type="entry name" value="PROKAR_LIPOPROTEIN"/>
    <property type="match status" value="1"/>
</dbReference>
<dbReference type="OrthoDB" id="8592785at2"/>
<dbReference type="Proteomes" id="UP000295367">
    <property type="component" value="Unassembled WGS sequence"/>
</dbReference>
<gene>
    <name evidence="1" type="ORF">EDC63_103124</name>
</gene>
<accession>A0A4R3YBA5</accession>
<sequence>MFPIKASRLISFLTILMLVVSQFMVAAYACPQVLPSEPLSAELESAMPMDCPQMSHKDSQSSPLCKAHCDQTAQLNQTHSLDLSPSLFVAILDLPKFKLVNVQPGYDGRNNFLLLASGSPPLRIQFKVFRI</sequence>
<evidence type="ECO:0000313" key="1">
    <source>
        <dbReference type="EMBL" id="TCV89052.1"/>
    </source>
</evidence>
<comment type="caution">
    <text evidence="1">The sequence shown here is derived from an EMBL/GenBank/DDBJ whole genome shotgun (WGS) entry which is preliminary data.</text>
</comment>
<dbReference type="AlphaFoldDB" id="A0A4R3YBA5"/>
<reference evidence="1 2" key="1">
    <citation type="submission" date="2019-03" db="EMBL/GenBank/DDBJ databases">
        <title>Genomic Encyclopedia of Type Strains, Phase IV (KMG-IV): sequencing the most valuable type-strain genomes for metagenomic binning, comparative biology and taxonomic classification.</title>
        <authorList>
            <person name="Goeker M."/>
        </authorList>
    </citation>
    <scope>NUCLEOTIDE SEQUENCE [LARGE SCALE GENOMIC DNA]</scope>
    <source>
        <strain evidence="1 2">DSM 100309</strain>
    </source>
</reference>
<organism evidence="1 2">
    <name type="scientific">Sulfurirhabdus autotrophica</name>
    <dbReference type="NCBI Taxonomy" id="1706046"/>
    <lineage>
        <taxon>Bacteria</taxon>
        <taxon>Pseudomonadati</taxon>
        <taxon>Pseudomonadota</taxon>
        <taxon>Betaproteobacteria</taxon>
        <taxon>Nitrosomonadales</taxon>
        <taxon>Sulfuricellaceae</taxon>
        <taxon>Sulfurirhabdus</taxon>
    </lineage>
</organism>
<protein>
    <submittedName>
        <fullName evidence="1">Uncharacterized protein</fullName>
    </submittedName>
</protein>
<proteinExistence type="predicted"/>
<keyword evidence="2" id="KW-1185">Reference proteome</keyword>
<evidence type="ECO:0000313" key="2">
    <source>
        <dbReference type="Proteomes" id="UP000295367"/>
    </source>
</evidence>
<dbReference type="RefSeq" id="WP_124945919.1">
    <property type="nucleotide sequence ID" value="NZ_BHVT01000020.1"/>
</dbReference>
<name>A0A4R3YBA5_9PROT</name>
<dbReference type="EMBL" id="SMCO01000003">
    <property type="protein sequence ID" value="TCV89052.1"/>
    <property type="molecule type" value="Genomic_DNA"/>
</dbReference>